<dbReference type="PANTHER" id="PTHR43213">
    <property type="entry name" value="BIFUNCTIONAL DTTP/UTP PYROPHOSPHATASE/METHYLTRANSFERASE PROTEIN-RELATED"/>
    <property type="match status" value="1"/>
</dbReference>
<comment type="caution">
    <text evidence="3">The sequence shown here is derived from an EMBL/GenBank/DDBJ whole genome shotgun (WGS) entry which is preliminary data.</text>
</comment>
<gene>
    <name evidence="3" type="ORF">VP01_1616g1</name>
</gene>
<dbReference type="EMBL" id="LAVV01006411">
    <property type="protein sequence ID" value="KNZ60067.1"/>
    <property type="molecule type" value="Genomic_DNA"/>
</dbReference>
<evidence type="ECO:0000313" key="4">
    <source>
        <dbReference type="Proteomes" id="UP000037035"/>
    </source>
</evidence>
<name>A0A0L6VHM8_9BASI</name>
<evidence type="ECO:0000313" key="3">
    <source>
        <dbReference type="EMBL" id="KNZ60067.1"/>
    </source>
</evidence>
<sequence length="301" mass="32554">MARLKCLLGLVLRRGWPPLNIWKPSASPAFGPHSRPAMSPNPNISPFSGEASILADRALSLPLYTKLTGKRIVLASSSPRRLKILRDIVGGINPEVIPSRFEENLDHSSFEDPESPEAKALRYSAATASEKAVDVYTRLVVSALTSPEQPPDLVIGADTVLQSFFPGPGELPKILEKPDSAADQLSMLEDLMNAPPETRVTAVTGVALVYPTLASPGYTVKTFGETSRLWFGDVGRESLVAYVAQGEGIDRAGGISVEGVGSQLIRRIDGDWNNVVGFPAYAFVQFLKKLMSEDSDFLMDD</sequence>
<dbReference type="VEuPathDB" id="FungiDB:VP01_1616g1"/>
<dbReference type="SUPFAM" id="SSF52972">
    <property type="entry name" value="ITPase-like"/>
    <property type="match status" value="1"/>
</dbReference>
<dbReference type="STRING" id="27349.A0A0L6VHM8"/>
<dbReference type="InterPro" id="IPR029001">
    <property type="entry name" value="ITPase-like_fam"/>
</dbReference>
<dbReference type="PANTHER" id="PTHR43213:SF5">
    <property type="entry name" value="BIFUNCTIONAL DTTP_UTP PYROPHOSPHATASE_METHYLTRANSFERASE PROTEIN-RELATED"/>
    <property type="match status" value="1"/>
</dbReference>
<organism evidence="3 4">
    <name type="scientific">Puccinia sorghi</name>
    <dbReference type="NCBI Taxonomy" id="27349"/>
    <lineage>
        <taxon>Eukaryota</taxon>
        <taxon>Fungi</taxon>
        <taxon>Dikarya</taxon>
        <taxon>Basidiomycota</taxon>
        <taxon>Pucciniomycotina</taxon>
        <taxon>Pucciniomycetes</taxon>
        <taxon>Pucciniales</taxon>
        <taxon>Pucciniaceae</taxon>
        <taxon>Puccinia</taxon>
    </lineage>
</organism>
<comment type="cofactor">
    <cofactor evidence="1">
        <name>a divalent metal cation</name>
        <dbReference type="ChEBI" id="CHEBI:60240"/>
    </cofactor>
</comment>
<dbReference type="Gene3D" id="3.90.950.10">
    <property type="match status" value="1"/>
</dbReference>
<dbReference type="Proteomes" id="UP000037035">
    <property type="component" value="Unassembled WGS sequence"/>
</dbReference>
<protein>
    <recommendedName>
        <fullName evidence="5">Maf-like protein</fullName>
    </recommendedName>
</protein>
<keyword evidence="4" id="KW-1185">Reference proteome</keyword>
<accession>A0A0L6VHM8</accession>
<keyword evidence="2" id="KW-0378">Hydrolase</keyword>
<dbReference type="HAMAP" id="MF_00528">
    <property type="entry name" value="Maf"/>
    <property type="match status" value="1"/>
</dbReference>
<dbReference type="AlphaFoldDB" id="A0A0L6VHM8"/>
<evidence type="ECO:0008006" key="5">
    <source>
        <dbReference type="Google" id="ProtNLM"/>
    </source>
</evidence>
<proteinExistence type="inferred from homology"/>
<dbReference type="InterPro" id="IPR003697">
    <property type="entry name" value="Maf-like"/>
</dbReference>
<dbReference type="OrthoDB" id="10267058at2759"/>
<evidence type="ECO:0000256" key="1">
    <source>
        <dbReference type="ARBA" id="ARBA00001968"/>
    </source>
</evidence>
<evidence type="ECO:0000256" key="2">
    <source>
        <dbReference type="ARBA" id="ARBA00022801"/>
    </source>
</evidence>
<reference evidence="3 4" key="1">
    <citation type="submission" date="2015-08" db="EMBL/GenBank/DDBJ databases">
        <title>Next Generation Sequencing and Analysis of the Genome of Puccinia sorghi L Schw, the Causal Agent of Maize Common Rust.</title>
        <authorList>
            <person name="Rochi L."/>
            <person name="Burguener G."/>
            <person name="Darino M."/>
            <person name="Turjanski A."/>
            <person name="Kreff E."/>
            <person name="Dieguez M.J."/>
            <person name="Sacco F."/>
        </authorList>
    </citation>
    <scope>NUCLEOTIDE SEQUENCE [LARGE SCALE GENOMIC DNA]</scope>
    <source>
        <strain evidence="3 4">RO10H11247</strain>
    </source>
</reference>
<dbReference type="GO" id="GO:0047429">
    <property type="term" value="F:nucleoside triphosphate diphosphatase activity"/>
    <property type="evidence" value="ECO:0007669"/>
    <property type="project" value="InterPro"/>
</dbReference>
<dbReference type="Pfam" id="PF02545">
    <property type="entry name" value="Maf"/>
    <property type="match status" value="1"/>
</dbReference>